<feature type="compositionally biased region" description="Basic residues" evidence="1">
    <location>
        <begin position="12"/>
        <end position="21"/>
    </location>
</feature>
<name>A0A084WH31_ANOSI</name>
<organism evidence="2">
    <name type="scientific">Anopheles sinensis</name>
    <name type="common">Mosquito</name>
    <dbReference type="NCBI Taxonomy" id="74873"/>
    <lineage>
        <taxon>Eukaryota</taxon>
        <taxon>Metazoa</taxon>
        <taxon>Ecdysozoa</taxon>
        <taxon>Arthropoda</taxon>
        <taxon>Hexapoda</taxon>
        <taxon>Insecta</taxon>
        <taxon>Pterygota</taxon>
        <taxon>Neoptera</taxon>
        <taxon>Endopterygota</taxon>
        <taxon>Diptera</taxon>
        <taxon>Nematocera</taxon>
        <taxon>Culicoidea</taxon>
        <taxon>Culicidae</taxon>
        <taxon>Anophelinae</taxon>
        <taxon>Anopheles</taxon>
    </lineage>
</organism>
<dbReference type="Proteomes" id="UP000030765">
    <property type="component" value="Unassembled WGS sequence"/>
</dbReference>
<gene>
    <name evidence="2" type="ORF">ZHAS_00017730</name>
</gene>
<keyword evidence="4" id="KW-1185">Reference proteome</keyword>
<feature type="region of interest" description="Disordered" evidence="1">
    <location>
        <begin position="1"/>
        <end position="33"/>
    </location>
</feature>
<feature type="compositionally biased region" description="Basic and acidic residues" evidence="1">
    <location>
        <begin position="1"/>
        <end position="11"/>
    </location>
</feature>
<sequence length="81" mass="9150">MEADFRRSETSRRRKLPHLSTRRLTSATHRPPGTISNLYLLCFHFRFRSIVAVAPPHHRSPKRHHEVAADVLGGAVSVGAE</sequence>
<reference evidence="2 4" key="1">
    <citation type="journal article" date="2014" name="BMC Genomics">
        <title>Genome sequence of Anopheles sinensis provides insight into genetics basis of mosquito competence for malaria parasites.</title>
        <authorList>
            <person name="Zhou D."/>
            <person name="Zhang D."/>
            <person name="Ding G."/>
            <person name="Shi L."/>
            <person name="Hou Q."/>
            <person name="Ye Y."/>
            <person name="Xu Y."/>
            <person name="Zhou H."/>
            <person name="Xiong C."/>
            <person name="Li S."/>
            <person name="Yu J."/>
            <person name="Hong S."/>
            <person name="Yu X."/>
            <person name="Zou P."/>
            <person name="Chen C."/>
            <person name="Chang X."/>
            <person name="Wang W."/>
            <person name="Lv Y."/>
            <person name="Sun Y."/>
            <person name="Ma L."/>
            <person name="Shen B."/>
            <person name="Zhu C."/>
        </authorList>
    </citation>
    <scope>NUCLEOTIDE SEQUENCE [LARGE SCALE GENOMIC DNA]</scope>
</reference>
<evidence type="ECO:0000313" key="2">
    <source>
        <dbReference type="EMBL" id="KFB49525.1"/>
    </source>
</evidence>
<evidence type="ECO:0000313" key="3">
    <source>
        <dbReference type="EnsemblMetazoa" id="ASIC017730-PA"/>
    </source>
</evidence>
<dbReference type="AlphaFoldDB" id="A0A084WH31"/>
<dbReference type="VEuPathDB" id="VectorBase:ASIC017730"/>
<dbReference type="EnsemblMetazoa" id="ASIC017730-RA">
    <property type="protein sequence ID" value="ASIC017730-PA"/>
    <property type="gene ID" value="ASIC017730"/>
</dbReference>
<dbReference type="EMBL" id="KE525346">
    <property type="protein sequence ID" value="KFB49525.1"/>
    <property type="molecule type" value="Genomic_DNA"/>
</dbReference>
<dbReference type="EMBL" id="ATLV01023783">
    <property type="status" value="NOT_ANNOTATED_CDS"/>
    <property type="molecule type" value="Genomic_DNA"/>
</dbReference>
<evidence type="ECO:0000313" key="4">
    <source>
        <dbReference type="Proteomes" id="UP000030765"/>
    </source>
</evidence>
<reference evidence="3" key="2">
    <citation type="submission" date="2020-05" db="UniProtKB">
        <authorList>
            <consortium name="EnsemblMetazoa"/>
        </authorList>
    </citation>
    <scope>IDENTIFICATION</scope>
</reference>
<accession>A0A084WH31</accession>
<proteinExistence type="predicted"/>
<protein>
    <submittedName>
        <fullName evidence="2 3">Uncharacterized protein</fullName>
    </submittedName>
</protein>
<evidence type="ECO:0000256" key="1">
    <source>
        <dbReference type="SAM" id="MobiDB-lite"/>
    </source>
</evidence>